<sequence>MNIKEIICKFLRKFCVRCCPLTVELDGDSILFGVLLERSPAMVMKKLRPNWTLTDRNACGLKLADFMVGYQEPFPGAPEYMYPAGPQPAFKDAPHNSQIIVLGLGLNDSNGLLAPGDYRQHLLEALKVIRDAGAVPVFTGIVPFPSGYYDPAMDANLIEFTKVMRDVAQEQDVVYAGWDEEYQGEGDLQPDHIHRTQDASDRLALRLIAAIDEAAKRV</sequence>
<dbReference type="GO" id="GO:0016788">
    <property type="term" value="F:hydrolase activity, acting on ester bonds"/>
    <property type="evidence" value="ECO:0007669"/>
    <property type="project" value="UniProtKB-ARBA"/>
</dbReference>
<dbReference type="KEGG" id="drg:H9K76_18395"/>
<dbReference type="SUPFAM" id="SSF52266">
    <property type="entry name" value="SGNH hydrolase"/>
    <property type="match status" value="1"/>
</dbReference>
<organism evidence="2 3">
    <name type="scientific">Diaphorobacter ruginosibacter</name>
    <dbReference type="NCBI Taxonomy" id="1715720"/>
    <lineage>
        <taxon>Bacteria</taxon>
        <taxon>Pseudomonadati</taxon>
        <taxon>Pseudomonadota</taxon>
        <taxon>Betaproteobacteria</taxon>
        <taxon>Burkholderiales</taxon>
        <taxon>Comamonadaceae</taxon>
        <taxon>Diaphorobacter</taxon>
    </lineage>
</organism>
<keyword evidence="3" id="KW-1185">Reference proteome</keyword>
<proteinExistence type="predicted"/>
<evidence type="ECO:0000313" key="2">
    <source>
        <dbReference type="EMBL" id="QNN56487.1"/>
    </source>
</evidence>
<dbReference type="InterPro" id="IPR036514">
    <property type="entry name" value="SGNH_hydro_sf"/>
</dbReference>
<dbReference type="AlphaFoldDB" id="A0A7G9RLL2"/>
<name>A0A7G9RLL2_9BURK</name>
<reference evidence="2 3" key="1">
    <citation type="submission" date="2020-08" db="EMBL/GenBank/DDBJ databases">
        <title>Genome sequence of Diaphorobacter ruginosibacter DSM 27467T.</title>
        <authorList>
            <person name="Hyun D.-W."/>
            <person name="Bae J.-W."/>
        </authorList>
    </citation>
    <scope>NUCLEOTIDE SEQUENCE [LARGE SCALE GENOMIC DNA]</scope>
    <source>
        <strain evidence="2 3">DSM 27467</strain>
    </source>
</reference>
<protein>
    <submittedName>
        <fullName evidence="2">SGNH/GDSL hydrolase family protein</fullName>
    </submittedName>
</protein>
<dbReference type="RefSeq" id="WP_187596753.1">
    <property type="nucleotide sequence ID" value="NZ_CP060714.1"/>
</dbReference>
<dbReference type="Gene3D" id="3.40.50.1110">
    <property type="entry name" value="SGNH hydrolase"/>
    <property type="match status" value="1"/>
</dbReference>
<accession>A0A7G9RLL2</accession>
<evidence type="ECO:0000259" key="1">
    <source>
        <dbReference type="Pfam" id="PF13472"/>
    </source>
</evidence>
<feature type="domain" description="SGNH hydrolase-type esterase" evidence="1">
    <location>
        <begin position="91"/>
        <end position="195"/>
    </location>
</feature>
<keyword evidence="2" id="KW-0378">Hydrolase</keyword>
<evidence type="ECO:0000313" key="3">
    <source>
        <dbReference type="Proteomes" id="UP000515811"/>
    </source>
</evidence>
<dbReference type="EMBL" id="CP060714">
    <property type="protein sequence ID" value="QNN56487.1"/>
    <property type="molecule type" value="Genomic_DNA"/>
</dbReference>
<dbReference type="InterPro" id="IPR013830">
    <property type="entry name" value="SGNH_hydro"/>
</dbReference>
<dbReference type="Proteomes" id="UP000515811">
    <property type="component" value="Chromosome"/>
</dbReference>
<dbReference type="Pfam" id="PF13472">
    <property type="entry name" value="Lipase_GDSL_2"/>
    <property type="match status" value="1"/>
</dbReference>
<gene>
    <name evidence="2" type="ORF">H9K76_18395</name>
</gene>